<evidence type="ECO:0000313" key="2">
    <source>
        <dbReference type="EMBL" id="BAO54696.1"/>
    </source>
</evidence>
<feature type="transmembrane region" description="Helical" evidence="1">
    <location>
        <begin position="7"/>
        <end position="25"/>
    </location>
</feature>
<dbReference type="HOGENOM" id="CLU_139045_0_0_10"/>
<accession>W8VZJ7</accession>
<keyword evidence="1" id="KW-0472">Membrane</keyword>
<dbReference type="AlphaFoldDB" id="W8VZJ7"/>
<dbReference type="Proteomes" id="UP000031760">
    <property type="component" value="Chromosome"/>
</dbReference>
<sequence length="157" mass="17664">MNSNIKYGFYIAATLIGYFLIIDLLGLAEIIYLSFFNAVITAVCIFLAVRDVYKHDKEQFKYMEGFTAGLLAGLIGTTIFTIFMAIYLFEVRPELAQALQEQINIAGSGIEFAILLFVFLSGVATTITSALVILPIYKQSWNTKKVRKEQDPMNDEH</sequence>
<dbReference type="STRING" id="1454201.NMS_0687"/>
<evidence type="ECO:0000313" key="3">
    <source>
        <dbReference type="Proteomes" id="UP000031760"/>
    </source>
</evidence>
<dbReference type="InterPro" id="IPR025250">
    <property type="entry name" value="DUF4199"/>
</dbReference>
<evidence type="ECO:0008006" key="4">
    <source>
        <dbReference type="Google" id="ProtNLM"/>
    </source>
</evidence>
<feature type="transmembrane region" description="Helical" evidence="1">
    <location>
        <begin position="109"/>
        <end position="137"/>
    </location>
</feature>
<dbReference type="RefSeq" id="WP_041495408.1">
    <property type="nucleotide sequence ID" value="NZ_AP014548.1"/>
</dbReference>
<gene>
    <name evidence="2" type="ORF">NMS_0687</name>
</gene>
<keyword evidence="1" id="KW-1133">Transmembrane helix</keyword>
<keyword evidence="1" id="KW-0812">Transmembrane</keyword>
<feature type="transmembrane region" description="Helical" evidence="1">
    <location>
        <begin position="31"/>
        <end position="53"/>
    </location>
</feature>
<name>W8VZJ7_9FLAO</name>
<evidence type="ECO:0000256" key="1">
    <source>
        <dbReference type="SAM" id="Phobius"/>
    </source>
</evidence>
<protein>
    <recommendedName>
        <fullName evidence="4">DUF4199 domain-containing protein</fullName>
    </recommendedName>
</protein>
<dbReference type="Pfam" id="PF13858">
    <property type="entry name" value="DUF4199"/>
    <property type="match status" value="1"/>
</dbReference>
<reference evidence="2 3" key="1">
    <citation type="journal article" date="2014" name="Proc. Natl. Acad. Sci. U.S.A.">
        <title>Functional characterization of flavobacteria rhodopsins reveals a unique class of light-driven chloride pump in bacteria.</title>
        <authorList>
            <person name="Yoshizawa S."/>
            <person name="Kumagai Y."/>
            <person name="Kim H."/>
            <person name="Ogura Y."/>
            <person name="Hayashi T."/>
            <person name="Iwasaki W."/>
            <person name="DeLong E.F."/>
            <person name="Kogure K."/>
        </authorList>
    </citation>
    <scope>NUCLEOTIDE SEQUENCE [LARGE SCALE GENOMIC DNA]</scope>
    <source>
        <strain evidence="2 3">S1-08</strain>
    </source>
</reference>
<dbReference type="EMBL" id="AP014548">
    <property type="protein sequence ID" value="BAO54696.1"/>
    <property type="molecule type" value="Genomic_DNA"/>
</dbReference>
<keyword evidence="3" id="KW-1185">Reference proteome</keyword>
<proteinExistence type="predicted"/>
<feature type="transmembrane region" description="Helical" evidence="1">
    <location>
        <begin position="65"/>
        <end position="89"/>
    </location>
</feature>
<organism evidence="2 3">
    <name type="scientific">Nonlabens marinus S1-08</name>
    <dbReference type="NCBI Taxonomy" id="1454201"/>
    <lineage>
        <taxon>Bacteria</taxon>
        <taxon>Pseudomonadati</taxon>
        <taxon>Bacteroidota</taxon>
        <taxon>Flavobacteriia</taxon>
        <taxon>Flavobacteriales</taxon>
        <taxon>Flavobacteriaceae</taxon>
        <taxon>Nonlabens</taxon>
    </lineage>
</organism>
<dbReference type="KEGG" id="nmf:NMS_0687"/>